<dbReference type="NCBIfam" id="TIGR01981">
    <property type="entry name" value="sufD"/>
    <property type="match status" value="1"/>
</dbReference>
<dbReference type="InterPro" id="IPR000825">
    <property type="entry name" value="SUF_FeS_clus_asmbl_SufBD_core"/>
</dbReference>
<evidence type="ECO:0000256" key="1">
    <source>
        <dbReference type="SAM" id="MobiDB-lite"/>
    </source>
</evidence>
<feature type="domain" description="SUF system FeS cluster assembly SufBD core" evidence="2">
    <location>
        <begin position="134"/>
        <end position="361"/>
    </location>
</feature>
<protein>
    <submittedName>
        <fullName evidence="3">Unannotated protein</fullName>
    </submittedName>
</protein>
<feature type="compositionally biased region" description="Polar residues" evidence="1">
    <location>
        <begin position="1"/>
        <end position="10"/>
    </location>
</feature>
<sequence>MTETSTNAQHGLTEHSHGAGVPLQIRSDRPRSKSVSDFPAIDQRQDLWRYLDASALKGLDADVLAEYKDEVQFTETAGVTFTWIDSTDSRVGTIGLPEDRVAAAAYTNASKTLLVEIAKEAVLAEPLRINVVGSSNTASALHLVIVANKFSEATVVLEHSGLGVLGENIEIDVQDEAKLNFVSVQNWESGSAHVAAHYSKIGRNSYLKHSVATFGGDLIRITPVSTFTGPGAEVEMNGVYFADAGQHIENRPFVDHAAPNCKSRVTYKGALQGHKAHTVWIGDVLIRVVAEGTDTYELNRNLLLTDGARADSVPNLEIETGEIEGAGHASASGRFDDEQLFYLQARGITVDEARRLVVLGFLVDILQRTGVEDVIERMTSVLEDRLGRS</sequence>
<name>A0A6J6NFN8_9ZZZZ</name>
<evidence type="ECO:0000313" key="3">
    <source>
        <dbReference type="EMBL" id="CAB4685077.1"/>
    </source>
</evidence>
<reference evidence="3" key="1">
    <citation type="submission" date="2020-05" db="EMBL/GenBank/DDBJ databases">
        <authorList>
            <person name="Chiriac C."/>
            <person name="Salcher M."/>
            <person name="Ghai R."/>
            <person name="Kavagutti S V."/>
        </authorList>
    </citation>
    <scope>NUCLEOTIDE SEQUENCE</scope>
</reference>
<dbReference type="InterPro" id="IPR037284">
    <property type="entry name" value="SUF_FeS_clus_asmbl_SufBD_sf"/>
</dbReference>
<gene>
    <name evidence="3" type="ORF">UFOPK2373_00486</name>
</gene>
<evidence type="ECO:0000259" key="2">
    <source>
        <dbReference type="Pfam" id="PF01458"/>
    </source>
</evidence>
<dbReference type="SUPFAM" id="SSF101960">
    <property type="entry name" value="Stabilizer of iron transporter SufD"/>
    <property type="match status" value="1"/>
</dbReference>
<accession>A0A6J6NFN8</accession>
<proteinExistence type="predicted"/>
<dbReference type="AlphaFoldDB" id="A0A6J6NFN8"/>
<dbReference type="InterPro" id="IPR055346">
    <property type="entry name" value="Fe-S_cluster_assembly_SufBD"/>
</dbReference>
<feature type="region of interest" description="Disordered" evidence="1">
    <location>
        <begin position="1"/>
        <end position="36"/>
    </location>
</feature>
<dbReference type="Pfam" id="PF01458">
    <property type="entry name" value="SUFBD_core"/>
    <property type="match status" value="1"/>
</dbReference>
<dbReference type="GO" id="GO:0016226">
    <property type="term" value="P:iron-sulfur cluster assembly"/>
    <property type="evidence" value="ECO:0007669"/>
    <property type="project" value="InterPro"/>
</dbReference>
<dbReference type="InterPro" id="IPR011542">
    <property type="entry name" value="SUF_FeS_clus_asmbl_SufD"/>
</dbReference>
<dbReference type="PANTHER" id="PTHR43575:SF1">
    <property type="entry name" value="PROTEIN ABCI7, CHLOROPLASTIC"/>
    <property type="match status" value="1"/>
</dbReference>
<organism evidence="3">
    <name type="scientific">freshwater metagenome</name>
    <dbReference type="NCBI Taxonomy" id="449393"/>
    <lineage>
        <taxon>unclassified sequences</taxon>
        <taxon>metagenomes</taxon>
        <taxon>ecological metagenomes</taxon>
    </lineage>
</organism>
<dbReference type="PANTHER" id="PTHR43575">
    <property type="entry name" value="PROTEIN ABCI7, CHLOROPLASTIC"/>
    <property type="match status" value="1"/>
</dbReference>
<dbReference type="EMBL" id="CAEZXL010000064">
    <property type="protein sequence ID" value="CAB4685077.1"/>
    <property type="molecule type" value="Genomic_DNA"/>
</dbReference>